<evidence type="ECO:0000256" key="3">
    <source>
        <dbReference type="ARBA" id="ARBA00023163"/>
    </source>
</evidence>
<dbReference type="PANTHER" id="PTHR47894">
    <property type="entry name" value="HTH-TYPE TRANSCRIPTIONAL REGULATOR GADX"/>
    <property type="match status" value="1"/>
</dbReference>
<keyword evidence="6" id="KW-1185">Reference proteome</keyword>
<keyword evidence="1" id="KW-0805">Transcription regulation</keyword>
<dbReference type="InterPro" id="IPR018060">
    <property type="entry name" value="HTH_AraC"/>
</dbReference>
<gene>
    <name evidence="5" type="ORF">M2283_000760</name>
</gene>
<protein>
    <submittedName>
        <fullName evidence="5">AraC-like DNA-binding protein</fullName>
    </submittedName>
</protein>
<evidence type="ECO:0000259" key="4">
    <source>
        <dbReference type="PROSITE" id="PS01124"/>
    </source>
</evidence>
<evidence type="ECO:0000313" key="6">
    <source>
        <dbReference type="Proteomes" id="UP001160499"/>
    </source>
</evidence>
<sequence>MLPAPTPADPHGTNRSTSATIQPNILRYLVMVADERGVDLRPLLSQVGLDETLMRSAALRVSYRQGSAVIRRALELTGDERLGLRVGAAQHLTAWGLLGFALLADDTLRHAIETGVKYQNLSGAMTVWSTGVGEDGAFFLRADLPDPAIDPSVASFLIEEGLASVVTLSRLAVGPDFAPRVVEFSSSPPPRQRELYGALFGCPVRFRAPADRIVIDPAWARAAMHGRDPVTYASTLETLDAQLASRTDQQDLLEVLEVSVAQSLPVIPSFGEQARRHATSERTLRRRLADCGTTYEALAEGVRRERVEQLLLRPELTLRDIAHRAGFSDERALRRAVRRWHGTSPVQLREQLLRAAAHRE</sequence>
<evidence type="ECO:0000313" key="5">
    <source>
        <dbReference type="EMBL" id="MDH6213481.1"/>
    </source>
</evidence>
<dbReference type="Pfam" id="PF12833">
    <property type="entry name" value="HTH_18"/>
    <property type="match status" value="1"/>
</dbReference>
<comment type="caution">
    <text evidence="5">The sequence shown here is derived from an EMBL/GenBank/DDBJ whole genome shotgun (WGS) entry which is preliminary data.</text>
</comment>
<dbReference type="EMBL" id="JARXVH010000001">
    <property type="protein sequence ID" value="MDH6213481.1"/>
    <property type="molecule type" value="Genomic_DNA"/>
</dbReference>
<proteinExistence type="predicted"/>
<dbReference type="Pfam" id="PF12625">
    <property type="entry name" value="Arabinose_bd"/>
    <property type="match status" value="1"/>
</dbReference>
<keyword evidence="3" id="KW-0804">Transcription</keyword>
<evidence type="ECO:0000256" key="2">
    <source>
        <dbReference type="ARBA" id="ARBA00023125"/>
    </source>
</evidence>
<dbReference type="Proteomes" id="UP001160499">
    <property type="component" value="Unassembled WGS sequence"/>
</dbReference>
<evidence type="ECO:0000256" key="1">
    <source>
        <dbReference type="ARBA" id="ARBA00023015"/>
    </source>
</evidence>
<dbReference type="InterPro" id="IPR032687">
    <property type="entry name" value="AraC-type_N"/>
</dbReference>
<dbReference type="SMART" id="SM00342">
    <property type="entry name" value="HTH_ARAC"/>
    <property type="match status" value="1"/>
</dbReference>
<dbReference type="SUPFAM" id="SSF46689">
    <property type="entry name" value="Homeodomain-like"/>
    <property type="match status" value="1"/>
</dbReference>
<organism evidence="5 6">
    <name type="scientific">Streptomyces pseudovenezuelae</name>
    <dbReference type="NCBI Taxonomy" id="67350"/>
    <lineage>
        <taxon>Bacteria</taxon>
        <taxon>Bacillati</taxon>
        <taxon>Actinomycetota</taxon>
        <taxon>Actinomycetes</taxon>
        <taxon>Kitasatosporales</taxon>
        <taxon>Streptomycetaceae</taxon>
        <taxon>Streptomyces</taxon>
        <taxon>Streptomyces aurantiacus group</taxon>
    </lineage>
</organism>
<dbReference type="InterPro" id="IPR009057">
    <property type="entry name" value="Homeodomain-like_sf"/>
</dbReference>
<dbReference type="PROSITE" id="PS01124">
    <property type="entry name" value="HTH_ARAC_FAMILY_2"/>
    <property type="match status" value="1"/>
</dbReference>
<accession>A0ABT6LAZ6</accession>
<dbReference type="PANTHER" id="PTHR47894:SF1">
    <property type="entry name" value="HTH-TYPE TRANSCRIPTIONAL REGULATOR VQSM"/>
    <property type="match status" value="1"/>
</dbReference>
<dbReference type="Gene3D" id="1.10.10.60">
    <property type="entry name" value="Homeodomain-like"/>
    <property type="match status" value="1"/>
</dbReference>
<feature type="domain" description="HTH araC/xylS-type" evidence="4">
    <location>
        <begin position="250"/>
        <end position="351"/>
    </location>
</feature>
<keyword evidence="2" id="KW-0238">DNA-binding</keyword>
<name>A0ABT6LAZ6_9ACTN</name>
<reference evidence="5 6" key="1">
    <citation type="submission" date="2023-04" db="EMBL/GenBank/DDBJ databases">
        <title>Forest soil microbial communities from Buena Vista Peninsula, Colon Province, Panama.</title>
        <authorList>
            <person name="Bouskill N."/>
        </authorList>
    </citation>
    <scope>NUCLEOTIDE SEQUENCE [LARGE SCALE GENOMIC DNA]</scope>
    <source>
        <strain evidence="5 6">GGS1</strain>
    </source>
</reference>
<dbReference type="RefSeq" id="WP_280874493.1">
    <property type="nucleotide sequence ID" value="NZ_JARXVH010000001.1"/>
</dbReference>